<protein>
    <submittedName>
        <fullName evidence="1">4737_t:CDS:1</fullName>
    </submittedName>
</protein>
<sequence length="140" mass="16316">EALDVVKVQDDWTMMSDDTNFKFEFNQIQQQVLTTGNTVTIDNIDNYCRVTGKHLREDKIETTVDVTPLKQVEKLPCEFEILQTKRLRNVPPMNLDKFQETNTEKAGEVNSLDYLIQFLHQTTERQKYLMSRLTSTLAQA</sequence>
<keyword evidence="2" id="KW-1185">Reference proteome</keyword>
<name>A0A9N9H804_FUNMO</name>
<feature type="non-terminal residue" evidence="1">
    <location>
        <position position="140"/>
    </location>
</feature>
<gene>
    <name evidence="1" type="ORF">FMOSSE_LOCUS11613</name>
</gene>
<evidence type="ECO:0000313" key="2">
    <source>
        <dbReference type="Proteomes" id="UP000789375"/>
    </source>
</evidence>
<dbReference type="AlphaFoldDB" id="A0A9N9H804"/>
<evidence type="ECO:0000313" key="1">
    <source>
        <dbReference type="EMBL" id="CAG8653991.1"/>
    </source>
</evidence>
<accession>A0A9N9H804</accession>
<proteinExistence type="predicted"/>
<reference evidence="1" key="1">
    <citation type="submission" date="2021-06" db="EMBL/GenBank/DDBJ databases">
        <authorList>
            <person name="Kallberg Y."/>
            <person name="Tangrot J."/>
            <person name="Rosling A."/>
        </authorList>
    </citation>
    <scope>NUCLEOTIDE SEQUENCE</scope>
    <source>
        <strain evidence="1">87-6 pot B 2015</strain>
    </source>
</reference>
<organism evidence="1 2">
    <name type="scientific">Funneliformis mosseae</name>
    <name type="common">Endomycorrhizal fungus</name>
    <name type="synonym">Glomus mosseae</name>
    <dbReference type="NCBI Taxonomy" id="27381"/>
    <lineage>
        <taxon>Eukaryota</taxon>
        <taxon>Fungi</taxon>
        <taxon>Fungi incertae sedis</taxon>
        <taxon>Mucoromycota</taxon>
        <taxon>Glomeromycotina</taxon>
        <taxon>Glomeromycetes</taxon>
        <taxon>Glomerales</taxon>
        <taxon>Glomeraceae</taxon>
        <taxon>Funneliformis</taxon>
    </lineage>
</organism>
<comment type="caution">
    <text evidence="1">The sequence shown here is derived from an EMBL/GenBank/DDBJ whole genome shotgun (WGS) entry which is preliminary data.</text>
</comment>
<dbReference type="Proteomes" id="UP000789375">
    <property type="component" value="Unassembled WGS sequence"/>
</dbReference>
<dbReference type="EMBL" id="CAJVPP010004694">
    <property type="protein sequence ID" value="CAG8653991.1"/>
    <property type="molecule type" value="Genomic_DNA"/>
</dbReference>